<keyword evidence="1" id="KW-0812">Transmembrane</keyword>
<dbReference type="RefSeq" id="WP_087999226.1">
    <property type="nucleotide sequence ID" value="NZ_BMHB01000001.1"/>
</dbReference>
<dbReference type="AlphaFoldDB" id="A0A8J3ADQ3"/>
<dbReference type="Proteomes" id="UP000626244">
    <property type="component" value="Unassembled WGS sequence"/>
</dbReference>
<sequence>MKLTSNEVLRASIKRILITIALIITLIILVGFITISYIVGNSMVEPKTNSKSYSQFDTTLLLIKKDFLTKLDSINQTINSLLNKNDH</sequence>
<comment type="caution">
    <text evidence="2">The sequence shown here is derived from an EMBL/GenBank/DDBJ whole genome shotgun (WGS) entry which is preliminary data.</text>
</comment>
<evidence type="ECO:0000313" key="2">
    <source>
        <dbReference type="EMBL" id="GGI11876.1"/>
    </source>
</evidence>
<dbReference type="EMBL" id="BMHB01000001">
    <property type="protein sequence ID" value="GGI11876.1"/>
    <property type="molecule type" value="Genomic_DNA"/>
</dbReference>
<keyword evidence="1" id="KW-1133">Transmembrane helix</keyword>
<dbReference type="OrthoDB" id="2890681at2"/>
<evidence type="ECO:0000313" key="3">
    <source>
        <dbReference type="Proteomes" id="UP000626244"/>
    </source>
</evidence>
<keyword evidence="1" id="KW-0472">Membrane</keyword>
<keyword evidence="3" id="KW-1185">Reference proteome</keyword>
<proteinExistence type="predicted"/>
<accession>A0A8J3ADQ3</accession>
<organism evidence="2 3">
    <name type="scientific">Gottfriedia solisilvae</name>
    <dbReference type="NCBI Taxonomy" id="1516104"/>
    <lineage>
        <taxon>Bacteria</taxon>
        <taxon>Bacillati</taxon>
        <taxon>Bacillota</taxon>
        <taxon>Bacilli</taxon>
        <taxon>Bacillales</taxon>
        <taxon>Bacillaceae</taxon>
        <taxon>Gottfriedia</taxon>
    </lineage>
</organism>
<protein>
    <submittedName>
        <fullName evidence="2">Uncharacterized protein</fullName>
    </submittedName>
</protein>
<evidence type="ECO:0000256" key="1">
    <source>
        <dbReference type="SAM" id="Phobius"/>
    </source>
</evidence>
<reference evidence="3" key="1">
    <citation type="journal article" date="2019" name="Int. J. Syst. Evol. Microbiol.">
        <title>The Global Catalogue of Microorganisms (GCM) 10K type strain sequencing project: providing services to taxonomists for standard genome sequencing and annotation.</title>
        <authorList>
            <consortium name="The Broad Institute Genomics Platform"/>
            <consortium name="The Broad Institute Genome Sequencing Center for Infectious Disease"/>
            <person name="Wu L."/>
            <person name="Ma J."/>
        </authorList>
    </citation>
    <scope>NUCLEOTIDE SEQUENCE [LARGE SCALE GENOMIC DNA]</scope>
    <source>
        <strain evidence="3">CGMCC 1.14993</strain>
    </source>
</reference>
<name>A0A8J3ADQ3_9BACI</name>
<gene>
    <name evidence="2" type="ORF">GCM10007380_10040</name>
</gene>
<feature type="transmembrane region" description="Helical" evidence="1">
    <location>
        <begin position="16"/>
        <end position="39"/>
    </location>
</feature>